<reference evidence="2 3" key="1">
    <citation type="submission" date="2022-09" db="EMBL/GenBank/DDBJ databases">
        <title>Draft genome of isolate Be4.</title>
        <authorList>
            <person name="Sanchez-Castro I."/>
            <person name="Martinez-Rodriguez P."/>
            <person name="Descostes M."/>
            <person name="Merroun M."/>
        </authorList>
    </citation>
    <scope>NUCLEOTIDE SEQUENCE [LARGE SCALE GENOMIC DNA]</scope>
    <source>
        <strain evidence="2 3">Be4</strain>
    </source>
</reference>
<accession>A0ABT2PNK9</accession>
<comment type="caution">
    <text evidence="2">The sequence shown here is derived from an EMBL/GenBank/DDBJ whole genome shotgun (WGS) entry which is preliminary data.</text>
</comment>
<evidence type="ECO:0000313" key="3">
    <source>
        <dbReference type="Proteomes" id="UP001525968"/>
    </source>
</evidence>
<keyword evidence="3" id="KW-1185">Reference proteome</keyword>
<evidence type="ECO:0000313" key="2">
    <source>
        <dbReference type="EMBL" id="MCT9812061.1"/>
    </source>
</evidence>
<gene>
    <name evidence="2" type="ORF">N0K08_15555</name>
</gene>
<proteinExistence type="predicted"/>
<dbReference type="EMBL" id="JAODYH010000007">
    <property type="protein sequence ID" value="MCT9812061.1"/>
    <property type="molecule type" value="Genomic_DNA"/>
</dbReference>
<name>A0ABT2PNK9_9BURK</name>
<protein>
    <submittedName>
        <fullName evidence="2">Uncharacterized protein</fullName>
    </submittedName>
</protein>
<feature type="chain" id="PRO_5047097298" evidence="1">
    <location>
        <begin position="23"/>
        <end position="225"/>
    </location>
</feature>
<keyword evidence="1" id="KW-0732">Signal</keyword>
<evidence type="ECO:0000256" key="1">
    <source>
        <dbReference type="SAM" id="SignalP"/>
    </source>
</evidence>
<feature type="signal peptide" evidence="1">
    <location>
        <begin position="1"/>
        <end position="22"/>
    </location>
</feature>
<dbReference type="RefSeq" id="WP_261501301.1">
    <property type="nucleotide sequence ID" value="NZ_JAODYH010000007.1"/>
</dbReference>
<dbReference type="Proteomes" id="UP001525968">
    <property type="component" value="Unassembled WGS sequence"/>
</dbReference>
<sequence length="225" mass="25058">MSFIKALPASFIAVFMVAGAQAQEPLTPPQVTELFIGTLVHTDPTAMKSLNDYQRPARVANGNEGDFIDIEKMLETDAIYAQHLSKAVLRQVKLNDEDKAVLQPDVVLLLQTIRDGQKRTVCTTGTVEPITQGVRPGYKTVTVEFACKAVNPSEKVTTVLRRAHADGWNTLEQYRQAMVTLTQDYKNAPLTQDFNGKFPLSSKDSETLWQNIFPRESLDISKALF</sequence>
<organism evidence="2 3">
    <name type="scientific">Acidovorax bellezanensis</name>
    <dbReference type="NCBI Taxonomy" id="2976702"/>
    <lineage>
        <taxon>Bacteria</taxon>
        <taxon>Pseudomonadati</taxon>
        <taxon>Pseudomonadota</taxon>
        <taxon>Betaproteobacteria</taxon>
        <taxon>Burkholderiales</taxon>
        <taxon>Comamonadaceae</taxon>
        <taxon>Acidovorax</taxon>
    </lineage>
</organism>